<gene>
    <name evidence="2" type="ORF">CALCODRAFT_480703</name>
</gene>
<keyword evidence="3" id="KW-1185">Reference proteome</keyword>
<feature type="compositionally biased region" description="Low complexity" evidence="1">
    <location>
        <begin position="49"/>
        <end position="59"/>
    </location>
</feature>
<name>A0A165ID01_9BASI</name>
<dbReference type="Proteomes" id="UP000076842">
    <property type="component" value="Unassembled WGS sequence"/>
</dbReference>
<feature type="region of interest" description="Disordered" evidence="1">
    <location>
        <begin position="35"/>
        <end position="70"/>
    </location>
</feature>
<evidence type="ECO:0000313" key="2">
    <source>
        <dbReference type="EMBL" id="KZT60406.1"/>
    </source>
</evidence>
<protein>
    <submittedName>
        <fullName evidence="2">Uncharacterized protein</fullName>
    </submittedName>
</protein>
<evidence type="ECO:0000313" key="3">
    <source>
        <dbReference type="Proteomes" id="UP000076842"/>
    </source>
</evidence>
<dbReference type="AlphaFoldDB" id="A0A165ID01"/>
<dbReference type="EMBL" id="KV423931">
    <property type="protein sequence ID" value="KZT60406.1"/>
    <property type="molecule type" value="Genomic_DNA"/>
</dbReference>
<feature type="region of interest" description="Disordered" evidence="1">
    <location>
        <begin position="98"/>
        <end position="124"/>
    </location>
</feature>
<sequence length="124" mass="13614">MLEGDSSSEDLPAYQRWPDIVPYYVTLRKPEEYAQAMSEPASPCPSYPSSPRSDSSVLHPSPPPSPTPARVALRKPLSERFNLAPEALEAAARDAARKQVQAEMERAGHGWAGPLAQHSTRYTV</sequence>
<dbReference type="InParanoid" id="A0A165ID01"/>
<accession>A0A165ID01</accession>
<dbReference type="STRING" id="1353952.A0A165ID01"/>
<reference evidence="2 3" key="1">
    <citation type="journal article" date="2016" name="Mol. Biol. Evol.">
        <title>Comparative Genomics of Early-Diverging Mushroom-Forming Fungi Provides Insights into the Origins of Lignocellulose Decay Capabilities.</title>
        <authorList>
            <person name="Nagy L.G."/>
            <person name="Riley R."/>
            <person name="Tritt A."/>
            <person name="Adam C."/>
            <person name="Daum C."/>
            <person name="Floudas D."/>
            <person name="Sun H."/>
            <person name="Yadav J.S."/>
            <person name="Pangilinan J."/>
            <person name="Larsson K.H."/>
            <person name="Matsuura K."/>
            <person name="Barry K."/>
            <person name="Labutti K."/>
            <person name="Kuo R."/>
            <person name="Ohm R.A."/>
            <person name="Bhattacharya S.S."/>
            <person name="Shirouzu T."/>
            <person name="Yoshinaga Y."/>
            <person name="Martin F.M."/>
            <person name="Grigoriev I.V."/>
            <person name="Hibbett D.S."/>
        </authorList>
    </citation>
    <scope>NUCLEOTIDE SEQUENCE [LARGE SCALE GENOMIC DNA]</scope>
    <source>
        <strain evidence="2 3">HHB12733</strain>
    </source>
</reference>
<organism evidence="2 3">
    <name type="scientific">Calocera cornea HHB12733</name>
    <dbReference type="NCBI Taxonomy" id="1353952"/>
    <lineage>
        <taxon>Eukaryota</taxon>
        <taxon>Fungi</taxon>
        <taxon>Dikarya</taxon>
        <taxon>Basidiomycota</taxon>
        <taxon>Agaricomycotina</taxon>
        <taxon>Dacrymycetes</taxon>
        <taxon>Dacrymycetales</taxon>
        <taxon>Dacrymycetaceae</taxon>
        <taxon>Calocera</taxon>
    </lineage>
</organism>
<evidence type="ECO:0000256" key="1">
    <source>
        <dbReference type="SAM" id="MobiDB-lite"/>
    </source>
</evidence>
<proteinExistence type="predicted"/>